<gene>
    <name evidence="1" type="ORF">DEO72_LG9g1047</name>
</gene>
<evidence type="ECO:0000313" key="1">
    <source>
        <dbReference type="EMBL" id="QCE06038.1"/>
    </source>
</evidence>
<dbReference type="Proteomes" id="UP000501690">
    <property type="component" value="Linkage Group LG9"/>
</dbReference>
<dbReference type="AlphaFoldDB" id="A0A4D6MYC4"/>
<proteinExistence type="predicted"/>
<organism evidence="1 2">
    <name type="scientific">Vigna unguiculata</name>
    <name type="common">Cowpea</name>
    <dbReference type="NCBI Taxonomy" id="3917"/>
    <lineage>
        <taxon>Eukaryota</taxon>
        <taxon>Viridiplantae</taxon>
        <taxon>Streptophyta</taxon>
        <taxon>Embryophyta</taxon>
        <taxon>Tracheophyta</taxon>
        <taxon>Spermatophyta</taxon>
        <taxon>Magnoliopsida</taxon>
        <taxon>eudicotyledons</taxon>
        <taxon>Gunneridae</taxon>
        <taxon>Pentapetalae</taxon>
        <taxon>rosids</taxon>
        <taxon>fabids</taxon>
        <taxon>Fabales</taxon>
        <taxon>Fabaceae</taxon>
        <taxon>Papilionoideae</taxon>
        <taxon>50 kb inversion clade</taxon>
        <taxon>NPAAA clade</taxon>
        <taxon>indigoferoid/millettioid clade</taxon>
        <taxon>Phaseoleae</taxon>
        <taxon>Vigna</taxon>
    </lineage>
</organism>
<dbReference type="EMBL" id="CP039353">
    <property type="protein sequence ID" value="QCE06038.1"/>
    <property type="molecule type" value="Genomic_DNA"/>
</dbReference>
<name>A0A4D6MYC4_VIGUN</name>
<sequence>MIQNLKIEIKSLWREEEELELGMNVVEEVGSEAMMLSSVLEDRERMLLFLKRETKTLKQMNIKSEMKICDLERMIDVLEV</sequence>
<reference evidence="1 2" key="1">
    <citation type="submission" date="2019-04" db="EMBL/GenBank/DDBJ databases">
        <title>An improved genome assembly and genetic linkage map for asparagus bean, Vigna unguiculata ssp. sesquipedialis.</title>
        <authorList>
            <person name="Xia Q."/>
            <person name="Zhang R."/>
            <person name="Dong Y."/>
        </authorList>
    </citation>
    <scope>NUCLEOTIDE SEQUENCE [LARGE SCALE GENOMIC DNA]</scope>
    <source>
        <tissue evidence="1">Leaf</tissue>
    </source>
</reference>
<keyword evidence="2" id="KW-1185">Reference proteome</keyword>
<protein>
    <submittedName>
        <fullName evidence="1">Uncharacterized protein</fullName>
    </submittedName>
</protein>
<evidence type="ECO:0000313" key="2">
    <source>
        <dbReference type="Proteomes" id="UP000501690"/>
    </source>
</evidence>
<accession>A0A4D6MYC4</accession>